<keyword evidence="1" id="KW-1133">Transmembrane helix</keyword>
<evidence type="ECO:0000313" key="2">
    <source>
        <dbReference type="EMBL" id="KAK4225069.1"/>
    </source>
</evidence>
<comment type="caution">
    <text evidence="2">The sequence shown here is derived from an EMBL/GenBank/DDBJ whole genome shotgun (WGS) entry which is preliminary data.</text>
</comment>
<accession>A0AAN7BKK1</accession>
<dbReference type="AlphaFoldDB" id="A0AAN7BKK1"/>
<dbReference type="EMBL" id="MU865376">
    <property type="protein sequence ID" value="KAK4225069.1"/>
    <property type="molecule type" value="Genomic_DNA"/>
</dbReference>
<proteinExistence type="predicted"/>
<evidence type="ECO:0000256" key="1">
    <source>
        <dbReference type="SAM" id="Phobius"/>
    </source>
</evidence>
<reference evidence="2" key="2">
    <citation type="submission" date="2023-05" db="EMBL/GenBank/DDBJ databases">
        <authorList>
            <consortium name="Lawrence Berkeley National Laboratory"/>
            <person name="Steindorff A."/>
            <person name="Hensen N."/>
            <person name="Bonometti L."/>
            <person name="Westerberg I."/>
            <person name="Brannstrom I.O."/>
            <person name="Guillou S."/>
            <person name="Cros-Aarteil S."/>
            <person name="Calhoun S."/>
            <person name="Haridas S."/>
            <person name="Kuo A."/>
            <person name="Mondo S."/>
            <person name="Pangilinan J."/>
            <person name="Riley R."/>
            <person name="Labutti K."/>
            <person name="Andreopoulos B."/>
            <person name="Lipzen A."/>
            <person name="Chen C."/>
            <person name="Yanf M."/>
            <person name="Daum C."/>
            <person name="Ng V."/>
            <person name="Clum A."/>
            <person name="Ohm R."/>
            <person name="Martin F."/>
            <person name="Silar P."/>
            <person name="Natvig D."/>
            <person name="Lalanne C."/>
            <person name="Gautier V."/>
            <person name="Ament-Velasquez S.L."/>
            <person name="Kruys A."/>
            <person name="Hutchinson M.I."/>
            <person name="Powell A.J."/>
            <person name="Barry K."/>
            <person name="Miller A.N."/>
            <person name="Grigoriev I.V."/>
            <person name="Debuchy R."/>
            <person name="Gladieux P."/>
            <person name="Thoren M.H."/>
            <person name="Johannesson H."/>
        </authorList>
    </citation>
    <scope>NUCLEOTIDE SEQUENCE</scope>
    <source>
        <strain evidence="2">CBS 990.96</strain>
    </source>
</reference>
<feature type="transmembrane region" description="Helical" evidence="1">
    <location>
        <begin position="48"/>
        <end position="68"/>
    </location>
</feature>
<gene>
    <name evidence="2" type="ORF">QBC38DRAFT_501674</name>
</gene>
<evidence type="ECO:0000313" key="3">
    <source>
        <dbReference type="Proteomes" id="UP001301958"/>
    </source>
</evidence>
<organism evidence="2 3">
    <name type="scientific">Podospora fimiseda</name>
    <dbReference type="NCBI Taxonomy" id="252190"/>
    <lineage>
        <taxon>Eukaryota</taxon>
        <taxon>Fungi</taxon>
        <taxon>Dikarya</taxon>
        <taxon>Ascomycota</taxon>
        <taxon>Pezizomycotina</taxon>
        <taxon>Sordariomycetes</taxon>
        <taxon>Sordariomycetidae</taxon>
        <taxon>Sordariales</taxon>
        <taxon>Podosporaceae</taxon>
        <taxon>Podospora</taxon>
    </lineage>
</organism>
<reference evidence="2" key="1">
    <citation type="journal article" date="2023" name="Mol. Phylogenet. Evol.">
        <title>Genome-scale phylogeny and comparative genomics of the fungal order Sordariales.</title>
        <authorList>
            <person name="Hensen N."/>
            <person name="Bonometti L."/>
            <person name="Westerberg I."/>
            <person name="Brannstrom I.O."/>
            <person name="Guillou S."/>
            <person name="Cros-Aarteil S."/>
            <person name="Calhoun S."/>
            <person name="Haridas S."/>
            <person name="Kuo A."/>
            <person name="Mondo S."/>
            <person name="Pangilinan J."/>
            <person name="Riley R."/>
            <person name="LaButti K."/>
            <person name="Andreopoulos B."/>
            <person name="Lipzen A."/>
            <person name="Chen C."/>
            <person name="Yan M."/>
            <person name="Daum C."/>
            <person name="Ng V."/>
            <person name="Clum A."/>
            <person name="Steindorff A."/>
            <person name="Ohm R.A."/>
            <person name="Martin F."/>
            <person name="Silar P."/>
            <person name="Natvig D.O."/>
            <person name="Lalanne C."/>
            <person name="Gautier V."/>
            <person name="Ament-Velasquez S.L."/>
            <person name="Kruys A."/>
            <person name="Hutchinson M.I."/>
            <person name="Powell A.J."/>
            <person name="Barry K."/>
            <person name="Miller A.N."/>
            <person name="Grigoriev I.V."/>
            <person name="Debuchy R."/>
            <person name="Gladieux P."/>
            <person name="Hiltunen Thoren M."/>
            <person name="Johannesson H."/>
        </authorList>
    </citation>
    <scope>NUCLEOTIDE SEQUENCE</scope>
    <source>
        <strain evidence="2">CBS 990.96</strain>
    </source>
</reference>
<dbReference type="Proteomes" id="UP001301958">
    <property type="component" value="Unassembled WGS sequence"/>
</dbReference>
<sequence length="290" mass="32187">MSNVNDNSPWRQHDVELHLTSTQASSRCLDLLAAGSSKRDTTSLWRKYGIPTLMFAWLGVLVATIVFLSAMNKFMFNYVLPCKPDGSFSPFVDNYDAWSSAGFFEVTLGMGRLTFSQAKVIDIVWDVVVGRGGQGILAYISWRVFADFMATSITTTPVTYATFWKVYLERDSSLWAIGTLLSERSFYQSLRHKIVVAFTVFSLILTLVFPTAASAMTGYVTRTTPYIRDHLQVAKSSNSGANGTVEERVTYDIQDTSPGPVMRSDDGALLSEKGSPRLGHLAAYLRYSTP</sequence>
<keyword evidence="1" id="KW-0812">Transmembrane</keyword>
<name>A0AAN7BKK1_9PEZI</name>
<keyword evidence="1" id="KW-0472">Membrane</keyword>
<keyword evidence="3" id="KW-1185">Reference proteome</keyword>
<feature type="transmembrane region" description="Helical" evidence="1">
    <location>
        <begin position="194"/>
        <end position="220"/>
    </location>
</feature>
<protein>
    <submittedName>
        <fullName evidence="2">Uncharacterized protein</fullName>
    </submittedName>
</protein>